<dbReference type="GO" id="GO:0006270">
    <property type="term" value="P:DNA replication initiation"/>
    <property type="evidence" value="ECO:0007669"/>
    <property type="project" value="InterPro"/>
</dbReference>
<proteinExistence type="inferred from homology"/>
<comment type="similarity">
    <text evidence="1">Belongs to the initiator RepB protein family.</text>
</comment>
<dbReference type="GO" id="GO:0003887">
    <property type="term" value="F:DNA-directed DNA polymerase activity"/>
    <property type="evidence" value="ECO:0007669"/>
    <property type="project" value="InterPro"/>
</dbReference>
<dbReference type="RefSeq" id="WP_032071933.1">
    <property type="nucleotide sequence ID" value="NC_025125.1"/>
</dbReference>
<dbReference type="InterPro" id="IPR000525">
    <property type="entry name" value="Initiator_Rep_WH1"/>
</dbReference>
<evidence type="ECO:0000313" key="3">
    <source>
        <dbReference type="EMBL" id="AHG28793.1"/>
    </source>
</evidence>
<geneLocation type="plasmid" evidence="3">
    <name>AB-1163-LD</name>
</geneLocation>
<feature type="domain" description="Initiator Rep protein WH1" evidence="2">
    <location>
        <begin position="50"/>
        <end position="175"/>
    </location>
</feature>
<protein>
    <submittedName>
        <fullName evidence="3">Putative Rep</fullName>
    </submittedName>
</protein>
<evidence type="ECO:0000256" key="1">
    <source>
        <dbReference type="ARBA" id="ARBA00038283"/>
    </source>
</evidence>
<dbReference type="AlphaFoldDB" id="W0LW20"/>
<accession>W0LW20</accession>
<dbReference type="Pfam" id="PF01051">
    <property type="entry name" value="Rep3_N"/>
    <property type="match status" value="1"/>
</dbReference>
<name>W0LW20_9BACT</name>
<reference evidence="3" key="1">
    <citation type="journal article" date="2014" name="PLoS ONE">
        <title>Presence and analysis of plasmids in human and animal associated arcobacter species.</title>
        <authorList>
            <person name="Douidah L."/>
            <person name="De Zutter L."/>
            <person name="Van Nieuwerburgh F."/>
            <person name="Deforce D."/>
            <person name="Ingmer H."/>
            <person name="Vandenberg O."/>
            <person name="Van den Abeele A.M."/>
            <person name="Houf K."/>
        </authorList>
    </citation>
    <scope>NUCLEOTIDE SEQUENCE</scope>
    <source>
        <strain evidence="3">AC1163</strain>
        <plasmid evidence="3">AB-1163-LD</plasmid>
    </source>
</reference>
<evidence type="ECO:0000259" key="2">
    <source>
        <dbReference type="Pfam" id="PF01051"/>
    </source>
</evidence>
<sequence>MTISEYRKLQKKEEEENRLLPMQKISNNFLDNTIFKNNTGALKTIFYLSTILKDMDLKNKDDESLIDLEIDLKEFISYSMLDERIVKRSVKTMQETSISFITTEELNGKKRIKEELHISLLPMYKILYGKSKIQLKLFVKIAKLFVDVESNWTYLNTKQFMKLDSKHSIRMLGLLNKIDSYDCKVDKINIEEQIQKNLEPIQTGLITDEKQKQAIYKKNRELKTKDIAKVKEMDLEDLNEFFGTSYKRWAELERKSFKSCSRRIGM</sequence>
<keyword evidence="3" id="KW-0614">Plasmid</keyword>
<dbReference type="EMBL" id="KF740633">
    <property type="protein sequence ID" value="AHG28793.1"/>
    <property type="molecule type" value="Genomic_DNA"/>
</dbReference>
<organism evidence="3">
    <name type="scientific">Aliarcobacter butzleri</name>
    <dbReference type="NCBI Taxonomy" id="28197"/>
    <lineage>
        <taxon>Bacteria</taxon>
        <taxon>Pseudomonadati</taxon>
        <taxon>Campylobacterota</taxon>
        <taxon>Epsilonproteobacteria</taxon>
        <taxon>Campylobacterales</taxon>
        <taxon>Arcobacteraceae</taxon>
        <taxon>Aliarcobacter</taxon>
    </lineage>
</organism>